<accession>A0A645EE29</accession>
<name>A0A645EE29_9ZZZZ</name>
<gene>
    <name evidence="1" type="ORF">SDC9_146723</name>
</gene>
<reference evidence="1" key="1">
    <citation type="submission" date="2019-08" db="EMBL/GenBank/DDBJ databases">
        <authorList>
            <person name="Kucharzyk K."/>
            <person name="Murdoch R.W."/>
            <person name="Higgins S."/>
            <person name="Loffler F."/>
        </authorList>
    </citation>
    <scope>NUCLEOTIDE SEQUENCE</scope>
</reference>
<dbReference type="AlphaFoldDB" id="A0A645EE29"/>
<dbReference type="EMBL" id="VSSQ01045617">
    <property type="protein sequence ID" value="MPM99531.1"/>
    <property type="molecule type" value="Genomic_DNA"/>
</dbReference>
<proteinExistence type="predicted"/>
<sequence length="135" mass="13895">MQVDQRIQVAELHVAQQRGADHTGVVHDGGDLVPLHHGLHGLGGGGTVGQVDLDTVQPGVVDLGAPPRQRDDFVALLQQLFADDLSDAGAAARHRRNLVGFHVLPSTSASTRSGLPLPFSIFSGAATTSAPVGGS</sequence>
<evidence type="ECO:0000313" key="1">
    <source>
        <dbReference type="EMBL" id="MPM99531.1"/>
    </source>
</evidence>
<organism evidence="1">
    <name type="scientific">bioreactor metagenome</name>
    <dbReference type="NCBI Taxonomy" id="1076179"/>
    <lineage>
        <taxon>unclassified sequences</taxon>
        <taxon>metagenomes</taxon>
        <taxon>ecological metagenomes</taxon>
    </lineage>
</organism>
<protein>
    <submittedName>
        <fullName evidence="1">Uncharacterized protein</fullName>
    </submittedName>
</protein>
<comment type="caution">
    <text evidence="1">The sequence shown here is derived from an EMBL/GenBank/DDBJ whole genome shotgun (WGS) entry which is preliminary data.</text>
</comment>